<keyword evidence="1" id="KW-1133">Transmembrane helix</keyword>
<accession>A0A0L6JQM3</accession>
<protein>
    <recommendedName>
        <fullName evidence="2">Zinc-ribbon domain-containing protein</fullName>
    </recommendedName>
</protein>
<dbReference type="STRING" id="398512.Bccel_3360"/>
<proteinExistence type="predicted"/>
<evidence type="ECO:0000313" key="3">
    <source>
        <dbReference type="EMBL" id="KNY28089.1"/>
    </source>
</evidence>
<feature type="transmembrane region" description="Helical" evidence="1">
    <location>
        <begin position="21"/>
        <end position="50"/>
    </location>
</feature>
<keyword evidence="1" id="KW-0812">Transmembrane</keyword>
<dbReference type="EMBL" id="LGTC01000001">
    <property type="protein sequence ID" value="KNY28089.1"/>
    <property type="molecule type" value="Genomic_DNA"/>
</dbReference>
<evidence type="ECO:0000256" key="1">
    <source>
        <dbReference type="SAM" id="Phobius"/>
    </source>
</evidence>
<keyword evidence="1" id="KW-0472">Membrane</keyword>
<keyword evidence="4" id="KW-1185">Reference proteome</keyword>
<gene>
    <name evidence="3" type="ORF">Bccel_3360</name>
</gene>
<evidence type="ECO:0000313" key="4">
    <source>
        <dbReference type="Proteomes" id="UP000036923"/>
    </source>
</evidence>
<feature type="transmembrane region" description="Helical" evidence="1">
    <location>
        <begin position="70"/>
        <end position="100"/>
    </location>
</feature>
<sequence>MLKQEGGDIMSNSNGNSIFKIIAAILLVAIGFWLISNLLIGTGLGINIGFRSGYGGDHMYMGSGAGYGSMGIISFVLFLLIKILFVLFIVGLIIGIVVAVKKYVFTDDDIRKIKGTFSGKKADAVKKICTDCGKELNDEWKVCPVCGNAKETLNS</sequence>
<dbReference type="Pfam" id="PF13240">
    <property type="entry name" value="Zn_Ribbon_1"/>
    <property type="match status" value="1"/>
</dbReference>
<name>A0A0L6JQM3_9FIRM</name>
<dbReference type="Proteomes" id="UP000036923">
    <property type="component" value="Unassembled WGS sequence"/>
</dbReference>
<evidence type="ECO:0000259" key="2">
    <source>
        <dbReference type="Pfam" id="PF13240"/>
    </source>
</evidence>
<dbReference type="InterPro" id="IPR026870">
    <property type="entry name" value="Zinc_ribbon_dom"/>
</dbReference>
<comment type="caution">
    <text evidence="3">The sequence shown here is derived from an EMBL/GenBank/DDBJ whole genome shotgun (WGS) entry which is preliminary data.</text>
</comment>
<dbReference type="AlphaFoldDB" id="A0A0L6JQM3"/>
<reference evidence="4" key="1">
    <citation type="submission" date="2015-07" db="EMBL/GenBank/DDBJ databases">
        <title>Near-Complete Genome Sequence of the Cellulolytic Bacterium Bacteroides (Pseudobacteroides) cellulosolvens ATCC 35603.</title>
        <authorList>
            <person name="Dassa B."/>
            <person name="Utturkar S.M."/>
            <person name="Klingeman D.M."/>
            <person name="Hurt R.A."/>
            <person name="Keller M."/>
            <person name="Xu J."/>
            <person name="Reddy Y.H.K."/>
            <person name="Borovok I."/>
            <person name="Grinberg I.R."/>
            <person name="Lamed R."/>
            <person name="Zhivin O."/>
            <person name="Bayer E.A."/>
            <person name="Brown S.D."/>
        </authorList>
    </citation>
    <scope>NUCLEOTIDE SEQUENCE [LARGE SCALE GENOMIC DNA]</scope>
    <source>
        <strain evidence="4">DSM 2933</strain>
    </source>
</reference>
<feature type="domain" description="Zinc-ribbon" evidence="2">
    <location>
        <begin position="129"/>
        <end position="149"/>
    </location>
</feature>
<organism evidence="3 4">
    <name type="scientific">Pseudobacteroides cellulosolvens ATCC 35603 = DSM 2933</name>
    <dbReference type="NCBI Taxonomy" id="398512"/>
    <lineage>
        <taxon>Bacteria</taxon>
        <taxon>Bacillati</taxon>
        <taxon>Bacillota</taxon>
        <taxon>Clostridia</taxon>
        <taxon>Eubacteriales</taxon>
        <taxon>Oscillospiraceae</taxon>
        <taxon>Pseudobacteroides</taxon>
    </lineage>
</organism>